<comment type="caution">
    <text evidence="3">The sequence shown here is derived from an EMBL/GenBank/DDBJ whole genome shotgun (WGS) entry which is preliminary data.</text>
</comment>
<organism evidence="3 4">
    <name type="scientific">Methylacidiphilum caldifontis</name>
    <dbReference type="NCBI Taxonomy" id="2795386"/>
    <lineage>
        <taxon>Bacteria</taxon>
        <taxon>Pseudomonadati</taxon>
        <taxon>Verrucomicrobiota</taxon>
        <taxon>Methylacidiphilae</taxon>
        <taxon>Methylacidiphilales</taxon>
        <taxon>Methylacidiphilaceae</taxon>
        <taxon>Methylacidiphilum (ex Ratnadevi et al. 2023)</taxon>
    </lineage>
</organism>
<dbReference type="EMBL" id="LXQC01000182">
    <property type="protein sequence ID" value="TFE66326.1"/>
    <property type="molecule type" value="Genomic_DNA"/>
</dbReference>
<feature type="transmembrane region" description="Helical" evidence="1">
    <location>
        <begin position="42"/>
        <end position="71"/>
    </location>
</feature>
<keyword evidence="4" id="KW-1185">Reference proteome</keyword>
<dbReference type="AlphaFoldDB" id="A0A4Y8P7J8"/>
<name>A0A4Y8P7J8_9BACT</name>
<evidence type="ECO:0000256" key="1">
    <source>
        <dbReference type="SAM" id="Phobius"/>
    </source>
</evidence>
<feature type="transmembrane region" description="Helical" evidence="1">
    <location>
        <begin position="6"/>
        <end position="22"/>
    </location>
</feature>
<dbReference type="PANTHER" id="PTHR33741:SF5">
    <property type="entry name" value="TRANSMEMBRANE PROTEIN DDB_G0269096-RELATED"/>
    <property type="match status" value="1"/>
</dbReference>
<dbReference type="InterPro" id="IPR058581">
    <property type="entry name" value="TM_HPP"/>
</dbReference>
<proteinExistence type="predicted"/>
<feature type="transmembrane region" description="Helical" evidence="1">
    <location>
        <begin position="91"/>
        <end position="114"/>
    </location>
</feature>
<evidence type="ECO:0000313" key="3">
    <source>
        <dbReference type="EMBL" id="TFE66326.1"/>
    </source>
</evidence>
<keyword evidence="1" id="KW-0472">Membrane</keyword>
<keyword evidence="1" id="KW-1133">Transmembrane helix</keyword>
<keyword evidence="1" id="KW-0812">Transmembrane</keyword>
<feature type="non-terminal residue" evidence="3">
    <location>
        <position position="1"/>
    </location>
</feature>
<dbReference type="InterPro" id="IPR007065">
    <property type="entry name" value="HPP"/>
</dbReference>
<dbReference type="Pfam" id="PF04982">
    <property type="entry name" value="TM_HPP"/>
    <property type="match status" value="1"/>
</dbReference>
<evidence type="ECO:0000313" key="4">
    <source>
        <dbReference type="Proteomes" id="UP000297713"/>
    </source>
</evidence>
<feature type="domain" description="HPP transmembrane region" evidence="2">
    <location>
        <begin position="4"/>
        <end position="124"/>
    </location>
</feature>
<dbReference type="PANTHER" id="PTHR33741">
    <property type="entry name" value="TRANSMEMBRANE PROTEIN DDB_G0269096-RELATED"/>
    <property type="match status" value="1"/>
</dbReference>
<protein>
    <recommendedName>
        <fullName evidence="2">HPP transmembrane region domain-containing protein</fullName>
    </recommendedName>
</protein>
<evidence type="ECO:0000259" key="2">
    <source>
        <dbReference type="Pfam" id="PF04982"/>
    </source>
</evidence>
<reference evidence="3 4" key="1">
    <citation type="submission" date="2016-05" db="EMBL/GenBank/DDBJ databases">
        <title>Diversity and Homogeneity among Thermoacidophilic Verrucomicrobia Methanotrophs Linked with Geographical Origin.</title>
        <authorList>
            <person name="Erikstad H.-A."/>
            <person name="Smestad N.B."/>
            <person name="Ceballos R.M."/>
            <person name="Birkeland N.-K."/>
        </authorList>
    </citation>
    <scope>NUCLEOTIDE SEQUENCE [LARGE SCALE GENOMIC DNA]</scope>
    <source>
        <strain evidence="3 4">Phi</strain>
    </source>
</reference>
<gene>
    <name evidence="3" type="ORF">A7Q10_10220</name>
</gene>
<accession>A0A4Y8P7J8</accession>
<dbReference type="Proteomes" id="UP000297713">
    <property type="component" value="Unassembled WGS sequence"/>
</dbReference>
<dbReference type="OrthoDB" id="9811720at2"/>
<sequence>VPMHLPLLAGSFGASALLLFGLHDSPFARPRNVLLGQMLPAFIGVLCYHLLGLSWISLSLAGAFAIFVMRVTHTVHPPGGATALIAVLGKAGWLFVVMPIGAGALILIGVAYVINNMAPHRSYPLWTAKRASSTSAVE</sequence>